<feature type="transmembrane region" description="Helical" evidence="8">
    <location>
        <begin position="242"/>
        <end position="270"/>
    </location>
</feature>
<keyword evidence="5 8" id="KW-0812">Transmembrane</keyword>
<evidence type="ECO:0000256" key="6">
    <source>
        <dbReference type="ARBA" id="ARBA00022989"/>
    </source>
</evidence>
<feature type="transmembrane region" description="Helical" evidence="8">
    <location>
        <begin position="282"/>
        <end position="300"/>
    </location>
</feature>
<evidence type="ECO:0000313" key="9">
    <source>
        <dbReference type="EMBL" id="QNR23790.1"/>
    </source>
</evidence>
<dbReference type="GO" id="GO:0055085">
    <property type="term" value="P:transmembrane transport"/>
    <property type="evidence" value="ECO:0007669"/>
    <property type="project" value="TreeGrafter"/>
</dbReference>
<reference evidence="9 10" key="1">
    <citation type="submission" date="2020-08" db="EMBL/GenBank/DDBJ databases">
        <title>Croceimicrobium hydrocarbonivorans gen. nov., sp. nov., a novel marine bacterium isolated from a bacterial consortium that degrades polyethylene terephthalate.</title>
        <authorList>
            <person name="Liu R."/>
        </authorList>
    </citation>
    <scope>NUCLEOTIDE SEQUENCE [LARGE SCALE GENOMIC DNA]</scope>
    <source>
        <strain evidence="9 10">A20-9</strain>
    </source>
</reference>
<dbReference type="KEGG" id="chyd:H4K34_15645"/>
<evidence type="ECO:0000256" key="3">
    <source>
        <dbReference type="ARBA" id="ARBA00022448"/>
    </source>
</evidence>
<dbReference type="Proteomes" id="UP000516305">
    <property type="component" value="Chromosome"/>
</dbReference>
<dbReference type="PANTHER" id="PTHR21716:SF53">
    <property type="entry name" value="PERMEASE PERM-RELATED"/>
    <property type="match status" value="1"/>
</dbReference>
<feature type="transmembrane region" description="Helical" evidence="8">
    <location>
        <begin position="7"/>
        <end position="26"/>
    </location>
</feature>
<dbReference type="AlphaFoldDB" id="A0A7H0VDJ2"/>
<evidence type="ECO:0000256" key="1">
    <source>
        <dbReference type="ARBA" id="ARBA00004651"/>
    </source>
</evidence>
<comment type="similarity">
    <text evidence="2">Belongs to the autoinducer-2 exporter (AI-2E) (TC 2.A.86) family.</text>
</comment>
<evidence type="ECO:0000256" key="2">
    <source>
        <dbReference type="ARBA" id="ARBA00009773"/>
    </source>
</evidence>
<feature type="transmembrane region" description="Helical" evidence="8">
    <location>
        <begin position="32"/>
        <end position="53"/>
    </location>
</feature>
<dbReference type="InterPro" id="IPR002549">
    <property type="entry name" value="AI-2E-like"/>
</dbReference>
<evidence type="ECO:0000256" key="8">
    <source>
        <dbReference type="SAM" id="Phobius"/>
    </source>
</evidence>
<organism evidence="9 10">
    <name type="scientific">Croceimicrobium hydrocarbonivorans</name>
    <dbReference type="NCBI Taxonomy" id="2761580"/>
    <lineage>
        <taxon>Bacteria</taxon>
        <taxon>Pseudomonadati</taxon>
        <taxon>Bacteroidota</taxon>
        <taxon>Flavobacteriia</taxon>
        <taxon>Flavobacteriales</taxon>
        <taxon>Owenweeksiaceae</taxon>
        <taxon>Croceimicrobium</taxon>
    </lineage>
</organism>
<proteinExistence type="inferred from homology"/>
<dbReference type="GO" id="GO:0005886">
    <property type="term" value="C:plasma membrane"/>
    <property type="evidence" value="ECO:0007669"/>
    <property type="project" value="UniProtKB-SubCell"/>
</dbReference>
<keyword evidence="6 8" id="KW-1133">Transmembrane helix</keyword>
<keyword evidence="3" id="KW-0813">Transport</keyword>
<dbReference type="EMBL" id="CP060139">
    <property type="protein sequence ID" value="QNR23790.1"/>
    <property type="molecule type" value="Genomic_DNA"/>
</dbReference>
<protein>
    <submittedName>
        <fullName evidence="9">AI-2E family transporter</fullName>
    </submittedName>
</protein>
<feature type="transmembrane region" description="Helical" evidence="8">
    <location>
        <begin position="65"/>
        <end position="87"/>
    </location>
</feature>
<keyword evidence="10" id="KW-1185">Reference proteome</keyword>
<name>A0A7H0VDJ2_9FLAO</name>
<evidence type="ECO:0000256" key="7">
    <source>
        <dbReference type="ARBA" id="ARBA00023136"/>
    </source>
</evidence>
<dbReference type="RefSeq" id="WP_210758325.1">
    <property type="nucleotide sequence ID" value="NZ_CP060139.1"/>
</dbReference>
<keyword evidence="4" id="KW-1003">Cell membrane</keyword>
<gene>
    <name evidence="9" type="ORF">H4K34_15645</name>
</gene>
<comment type="subcellular location">
    <subcellularLocation>
        <location evidence="1">Cell membrane</location>
        <topology evidence="1">Multi-pass membrane protein</topology>
    </subcellularLocation>
</comment>
<feature type="transmembrane region" description="Helical" evidence="8">
    <location>
        <begin position="214"/>
        <end position="236"/>
    </location>
</feature>
<evidence type="ECO:0000313" key="10">
    <source>
        <dbReference type="Proteomes" id="UP000516305"/>
    </source>
</evidence>
<dbReference type="Pfam" id="PF01594">
    <property type="entry name" value="AI-2E_transport"/>
    <property type="match status" value="1"/>
</dbReference>
<keyword evidence="7 8" id="KW-0472">Membrane</keyword>
<sequence length="375" mass="41505">MNKVTRQVLLSVFYLALIVWSGYMVWQVRYTLTYVLVSAVISIIGKPLVDALSGQRWPKLKINRSLAAALTLIIMMTLVGVLFSIFIPALMHELSVLANVDYESLYQEIQNEIISIQSSLGMDTSNSVNSIESSRIGSKVVEALSFDKVSDTFTNLIGSLGNTAFAIFSILFITFFFLREKFLFRNIVLALIPDKYDDRVHKVTPRLRNNLTRYFAGLLLQITIITTLVSVGLKIAGFHNTIVIGFFAGLINVIPYLGPIIGLAFGLLLGLAQTISNTNLELGSAFVIILSIFAVVQLIDNFITQPIVFSTSIRAHPLEIFLVISFAASIAGISGMIVAVPVYSVIRLLAAEFFPQVKFVRWLTQNDLNDEDLPA</sequence>
<evidence type="ECO:0000256" key="4">
    <source>
        <dbReference type="ARBA" id="ARBA00022475"/>
    </source>
</evidence>
<feature type="transmembrane region" description="Helical" evidence="8">
    <location>
        <begin position="156"/>
        <end position="178"/>
    </location>
</feature>
<dbReference type="PANTHER" id="PTHR21716">
    <property type="entry name" value="TRANSMEMBRANE PROTEIN"/>
    <property type="match status" value="1"/>
</dbReference>
<evidence type="ECO:0000256" key="5">
    <source>
        <dbReference type="ARBA" id="ARBA00022692"/>
    </source>
</evidence>
<feature type="transmembrane region" description="Helical" evidence="8">
    <location>
        <begin position="320"/>
        <end position="346"/>
    </location>
</feature>
<accession>A0A7H0VDJ2</accession>